<gene>
    <name evidence="1" type="ORF">FYJ59_03270</name>
</gene>
<proteinExistence type="predicted"/>
<name>A0A6L5YGF5_9FIRM</name>
<organism evidence="1 2">
    <name type="scientific">Waltera intestinalis</name>
    <dbReference type="NCBI Taxonomy" id="2606635"/>
    <lineage>
        <taxon>Bacteria</taxon>
        <taxon>Bacillati</taxon>
        <taxon>Bacillota</taxon>
        <taxon>Clostridia</taxon>
        <taxon>Lachnospirales</taxon>
        <taxon>Lachnospiraceae</taxon>
        <taxon>Waltera</taxon>
    </lineage>
</organism>
<evidence type="ECO:0000313" key="2">
    <source>
        <dbReference type="Proteomes" id="UP000476055"/>
    </source>
</evidence>
<dbReference type="EMBL" id="VUMU01000002">
    <property type="protein sequence ID" value="MST57275.1"/>
    <property type="molecule type" value="Genomic_DNA"/>
</dbReference>
<dbReference type="Proteomes" id="UP000476055">
    <property type="component" value="Unassembled WGS sequence"/>
</dbReference>
<dbReference type="RefSeq" id="WP_154495242.1">
    <property type="nucleotide sequence ID" value="NZ_VUMU01000002.1"/>
</dbReference>
<reference evidence="1 2" key="1">
    <citation type="submission" date="2019-08" db="EMBL/GenBank/DDBJ databases">
        <title>In-depth cultivation of the pig gut microbiome towards novel bacterial diversity and tailored functional studies.</title>
        <authorList>
            <person name="Wylensek D."/>
            <person name="Hitch T.C.A."/>
            <person name="Clavel T."/>
        </authorList>
    </citation>
    <scope>NUCLEOTIDE SEQUENCE [LARGE SCALE GENOMIC DNA]</scope>
    <source>
        <strain evidence="1 2">WCA3-601-WT-6H</strain>
    </source>
</reference>
<sequence>MGKRHLTPAEIKEQCKRIARESRMADRTPWTAMGIICSYVIMRREGFKGQRISRLANKVNEMEADWSAGKIDMKEISKRLMDKAGWSIEYKAYTEDDITARKGSYQYWLDRQQIGPQNIINEQATRYMLFFFTSLMDEYGFGKDRLTRVEEYMNELLLSYQQDKTTVREWYHALLTEAGVVMEPPVDPLTQTAGSIMTG</sequence>
<evidence type="ECO:0000313" key="1">
    <source>
        <dbReference type="EMBL" id="MST57275.1"/>
    </source>
</evidence>
<comment type="caution">
    <text evidence="1">The sequence shown here is derived from an EMBL/GenBank/DDBJ whole genome shotgun (WGS) entry which is preliminary data.</text>
</comment>
<accession>A0A6L5YGF5</accession>
<protein>
    <submittedName>
        <fullName evidence="1">Uncharacterized protein</fullName>
    </submittedName>
</protein>
<dbReference type="AlphaFoldDB" id="A0A6L5YGF5"/>
<keyword evidence="2" id="KW-1185">Reference proteome</keyword>